<evidence type="ECO:0000259" key="1">
    <source>
        <dbReference type="Pfam" id="PF24590"/>
    </source>
</evidence>
<dbReference type="Proteomes" id="UP000006729">
    <property type="component" value="Chromosome 8"/>
</dbReference>
<sequence length="138" mass="15569">MILKIPSLAVSPSGNVMLEVNNHQDLLKSRTSSPDVSMSTDSQTETLKLEDEINLVLQALRVSQDAEYKLAEELLFAQKKTFTSICTNRDALLSAVLSRVDQIKREMRKLKDMEEVAKGFGRTFKDILKEHFGLEVGR</sequence>
<protein>
    <recommendedName>
        <fullName evidence="1">DUF7615 domain-containing protein</fullName>
    </recommendedName>
</protein>
<gene>
    <name evidence="2" type="ORF">POPTR_008G154000</name>
</gene>
<dbReference type="AlphaFoldDB" id="A0A2K1ZHT9"/>
<dbReference type="STRING" id="3694.A0A2K1ZHT9"/>
<evidence type="ECO:0000313" key="3">
    <source>
        <dbReference type="Proteomes" id="UP000006729"/>
    </source>
</evidence>
<dbReference type="InParanoid" id="A0A2K1ZHT9"/>
<keyword evidence="3" id="KW-1185">Reference proteome</keyword>
<accession>A0A2K1ZHT9</accession>
<feature type="domain" description="DUF7615" evidence="1">
    <location>
        <begin position="43"/>
        <end position="84"/>
    </location>
</feature>
<dbReference type="PANTHER" id="PTHR33345">
    <property type="entry name" value="ADAPTER PROTEIN, PUTATIVE-RELATED"/>
    <property type="match status" value="1"/>
</dbReference>
<proteinExistence type="predicted"/>
<dbReference type="PANTHER" id="PTHR33345:SF6">
    <property type="entry name" value="OS03G0747200 PROTEIN"/>
    <property type="match status" value="1"/>
</dbReference>
<reference evidence="2 3" key="1">
    <citation type="journal article" date="2006" name="Science">
        <title>The genome of black cottonwood, Populus trichocarpa (Torr. &amp; Gray).</title>
        <authorList>
            <person name="Tuskan G.A."/>
            <person name="Difazio S."/>
            <person name="Jansson S."/>
            <person name="Bohlmann J."/>
            <person name="Grigoriev I."/>
            <person name="Hellsten U."/>
            <person name="Putnam N."/>
            <person name="Ralph S."/>
            <person name="Rombauts S."/>
            <person name="Salamov A."/>
            <person name="Schein J."/>
            <person name="Sterck L."/>
            <person name="Aerts A."/>
            <person name="Bhalerao R.R."/>
            <person name="Bhalerao R.P."/>
            <person name="Blaudez D."/>
            <person name="Boerjan W."/>
            <person name="Brun A."/>
            <person name="Brunner A."/>
            <person name="Busov V."/>
            <person name="Campbell M."/>
            <person name="Carlson J."/>
            <person name="Chalot M."/>
            <person name="Chapman J."/>
            <person name="Chen G.L."/>
            <person name="Cooper D."/>
            <person name="Coutinho P.M."/>
            <person name="Couturier J."/>
            <person name="Covert S."/>
            <person name="Cronk Q."/>
            <person name="Cunningham R."/>
            <person name="Davis J."/>
            <person name="Degroeve S."/>
            <person name="Dejardin A."/>
            <person name="Depamphilis C."/>
            <person name="Detter J."/>
            <person name="Dirks B."/>
            <person name="Dubchak I."/>
            <person name="Duplessis S."/>
            <person name="Ehlting J."/>
            <person name="Ellis B."/>
            <person name="Gendler K."/>
            <person name="Goodstein D."/>
            <person name="Gribskov M."/>
            <person name="Grimwood J."/>
            <person name="Groover A."/>
            <person name="Gunter L."/>
            <person name="Hamberger B."/>
            <person name="Heinze B."/>
            <person name="Helariutta Y."/>
            <person name="Henrissat B."/>
            <person name="Holligan D."/>
            <person name="Holt R."/>
            <person name="Huang W."/>
            <person name="Islam-Faridi N."/>
            <person name="Jones S."/>
            <person name="Jones-Rhoades M."/>
            <person name="Jorgensen R."/>
            <person name="Joshi C."/>
            <person name="Kangasjarvi J."/>
            <person name="Karlsson J."/>
            <person name="Kelleher C."/>
            <person name="Kirkpatrick R."/>
            <person name="Kirst M."/>
            <person name="Kohler A."/>
            <person name="Kalluri U."/>
            <person name="Larimer F."/>
            <person name="Leebens-Mack J."/>
            <person name="Leple J.C."/>
            <person name="Locascio P."/>
            <person name="Lou Y."/>
            <person name="Lucas S."/>
            <person name="Martin F."/>
            <person name="Montanini B."/>
            <person name="Napoli C."/>
            <person name="Nelson D.R."/>
            <person name="Nelson C."/>
            <person name="Nieminen K."/>
            <person name="Nilsson O."/>
            <person name="Pereda V."/>
            <person name="Peter G."/>
            <person name="Philippe R."/>
            <person name="Pilate G."/>
            <person name="Poliakov A."/>
            <person name="Razumovskaya J."/>
            <person name="Richardson P."/>
            <person name="Rinaldi C."/>
            <person name="Ritland K."/>
            <person name="Rouze P."/>
            <person name="Ryaboy D."/>
            <person name="Schmutz J."/>
            <person name="Schrader J."/>
            <person name="Segerman B."/>
            <person name="Shin H."/>
            <person name="Siddiqui A."/>
            <person name="Sterky F."/>
            <person name="Terry A."/>
            <person name="Tsai C.J."/>
            <person name="Uberbacher E."/>
            <person name="Unneberg P."/>
            <person name="Vahala J."/>
            <person name="Wall K."/>
            <person name="Wessler S."/>
            <person name="Yang G."/>
            <person name="Yin T."/>
            <person name="Douglas C."/>
            <person name="Marra M."/>
            <person name="Sandberg G."/>
            <person name="Van de Peer Y."/>
            <person name="Rokhsar D."/>
        </authorList>
    </citation>
    <scope>NUCLEOTIDE SEQUENCE [LARGE SCALE GENOMIC DNA]</scope>
    <source>
        <strain evidence="3">cv. Nisqually</strain>
    </source>
</reference>
<evidence type="ECO:0000313" key="2">
    <source>
        <dbReference type="EMBL" id="PNT24843.1"/>
    </source>
</evidence>
<feature type="domain" description="DUF7615" evidence="1">
    <location>
        <begin position="87"/>
        <end position="131"/>
    </location>
</feature>
<organism evidence="2 3">
    <name type="scientific">Populus trichocarpa</name>
    <name type="common">Western balsam poplar</name>
    <name type="synonym">Populus balsamifera subsp. trichocarpa</name>
    <dbReference type="NCBI Taxonomy" id="3694"/>
    <lineage>
        <taxon>Eukaryota</taxon>
        <taxon>Viridiplantae</taxon>
        <taxon>Streptophyta</taxon>
        <taxon>Embryophyta</taxon>
        <taxon>Tracheophyta</taxon>
        <taxon>Spermatophyta</taxon>
        <taxon>Magnoliopsida</taxon>
        <taxon>eudicotyledons</taxon>
        <taxon>Gunneridae</taxon>
        <taxon>Pentapetalae</taxon>
        <taxon>rosids</taxon>
        <taxon>fabids</taxon>
        <taxon>Malpighiales</taxon>
        <taxon>Salicaceae</taxon>
        <taxon>Saliceae</taxon>
        <taxon>Populus</taxon>
    </lineage>
</organism>
<dbReference type="Pfam" id="PF24590">
    <property type="entry name" value="DUF7615"/>
    <property type="match status" value="2"/>
</dbReference>
<dbReference type="EMBL" id="CM009297">
    <property type="protein sequence ID" value="PNT24843.1"/>
    <property type="molecule type" value="Genomic_DNA"/>
</dbReference>
<dbReference type="InterPro" id="IPR056034">
    <property type="entry name" value="DUF7615"/>
</dbReference>
<name>A0A2K1ZHT9_POPTR</name>